<dbReference type="Pfam" id="PF02674">
    <property type="entry name" value="Colicin_V"/>
    <property type="match status" value="1"/>
</dbReference>
<evidence type="ECO:0000256" key="2">
    <source>
        <dbReference type="ARBA" id="ARBA00022692"/>
    </source>
</evidence>
<name>A0A1H2WLZ7_9FLAO</name>
<dbReference type="GO" id="GO:0016020">
    <property type="term" value="C:membrane"/>
    <property type="evidence" value="ECO:0007669"/>
    <property type="project" value="UniProtKB-SubCell"/>
</dbReference>
<dbReference type="Proteomes" id="UP000182771">
    <property type="component" value="Unassembled WGS sequence"/>
</dbReference>
<organism evidence="6 7">
    <name type="scientific">Capnocytophaga granulosa</name>
    <dbReference type="NCBI Taxonomy" id="45242"/>
    <lineage>
        <taxon>Bacteria</taxon>
        <taxon>Pseudomonadati</taxon>
        <taxon>Bacteroidota</taxon>
        <taxon>Flavobacteriia</taxon>
        <taxon>Flavobacteriales</taxon>
        <taxon>Flavobacteriaceae</taxon>
        <taxon>Capnocytophaga</taxon>
    </lineage>
</organism>
<keyword evidence="7" id="KW-1185">Reference proteome</keyword>
<feature type="transmembrane region" description="Helical" evidence="5">
    <location>
        <begin position="38"/>
        <end position="61"/>
    </location>
</feature>
<feature type="transmembrane region" description="Helical" evidence="5">
    <location>
        <begin position="73"/>
        <end position="90"/>
    </location>
</feature>
<dbReference type="AlphaFoldDB" id="A0A1H2WLZ7"/>
<keyword evidence="2 5" id="KW-0812">Transmembrane</keyword>
<proteinExistence type="predicted"/>
<keyword evidence="3 5" id="KW-1133">Transmembrane helix</keyword>
<dbReference type="EMBL" id="FNND01000004">
    <property type="protein sequence ID" value="SDW81284.1"/>
    <property type="molecule type" value="Genomic_DNA"/>
</dbReference>
<dbReference type="OrthoDB" id="9799585at2"/>
<sequence length="184" mass="20581">MCIISFFILMSNIDIILGILLSIGIVRGFMKGFVWEVASLLSVFVALWVAIHFSAMAAGYLSEVFSLSMKTNQVISFVIVFLLTFVMVRTTGKMLTKILESVSLGLPNRIAGAVFGMFKWSLIVGTSLMYLNRGALELIPKESSDHSLLYAPIMEMNDWIRTHIFQYKDLLPKIGEQTSPMVQS</sequence>
<evidence type="ECO:0000313" key="6">
    <source>
        <dbReference type="EMBL" id="SDW81284.1"/>
    </source>
</evidence>
<accession>A0A1H2WLZ7</accession>
<dbReference type="PANTHER" id="PTHR37306">
    <property type="entry name" value="COLICIN V PRODUCTION PROTEIN"/>
    <property type="match status" value="1"/>
</dbReference>
<evidence type="ECO:0000256" key="4">
    <source>
        <dbReference type="ARBA" id="ARBA00023136"/>
    </source>
</evidence>
<dbReference type="RefSeq" id="WP_009640684.1">
    <property type="nucleotide sequence ID" value="NZ_CAJPRD010000012.1"/>
</dbReference>
<evidence type="ECO:0000256" key="1">
    <source>
        <dbReference type="ARBA" id="ARBA00004141"/>
    </source>
</evidence>
<keyword evidence="4 5" id="KW-0472">Membrane</keyword>
<protein>
    <submittedName>
        <fullName evidence="6">Membrane protein required for colicin V production</fullName>
    </submittedName>
</protein>
<comment type="caution">
    <text evidence="6">The sequence shown here is derived from an EMBL/GenBank/DDBJ whole genome shotgun (WGS) entry which is preliminary data.</text>
</comment>
<evidence type="ECO:0000313" key="7">
    <source>
        <dbReference type="Proteomes" id="UP000182771"/>
    </source>
</evidence>
<dbReference type="PANTHER" id="PTHR37306:SF1">
    <property type="entry name" value="COLICIN V PRODUCTION PROTEIN"/>
    <property type="match status" value="1"/>
</dbReference>
<feature type="transmembrane region" description="Helical" evidence="5">
    <location>
        <begin position="7"/>
        <end position="26"/>
    </location>
</feature>
<dbReference type="GO" id="GO:0009403">
    <property type="term" value="P:toxin biosynthetic process"/>
    <property type="evidence" value="ECO:0007669"/>
    <property type="project" value="InterPro"/>
</dbReference>
<comment type="subcellular location">
    <subcellularLocation>
        <location evidence="1">Membrane</location>
        <topology evidence="1">Multi-pass membrane protein</topology>
    </subcellularLocation>
</comment>
<evidence type="ECO:0000256" key="3">
    <source>
        <dbReference type="ARBA" id="ARBA00022989"/>
    </source>
</evidence>
<gene>
    <name evidence="6" type="ORF">SAMN05444420_104127</name>
</gene>
<dbReference type="InterPro" id="IPR003825">
    <property type="entry name" value="Colicin-V_CvpA"/>
</dbReference>
<reference evidence="6 7" key="1">
    <citation type="submission" date="2016-10" db="EMBL/GenBank/DDBJ databases">
        <authorList>
            <person name="Varghese N."/>
            <person name="Submissions S."/>
        </authorList>
    </citation>
    <scope>NUCLEOTIDE SEQUENCE [LARGE SCALE GENOMIC DNA]</scope>
    <source>
        <strain evidence="6 7">DSM 11449</strain>
    </source>
</reference>
<evidence type="ECO:0000256" key="5">
    <source>
        <dbReference type="SAM" id="Phobius"/>
    </source>
</evidence>